<comment type="caution">
    <text evidence="1">The sequence shown here is derived from an EMBL/GenBank/DDBJ whole genome shotgun (WGS) entry which is preliminary data.</text>
</comment>
<evidence type="ECO:0000313" key="1">
    <source>
        <dbReference type="EMBL" id="GME91632.1"/>
    </source>
</evidence>
<organism evidence="1 2">
    <name type="scientific">Ambrosiozyma monospora</name>
    <name type="common">Yeast</name>
    <name type="synonym">Endomycopsis monosporus</name>
    <dbReference type="NCBI Taxonomy" id="43982"/>
    <lineage>
        <taxon>Eukaryota</taxon>
        <taxon>Fungi</taxon>
        <taxon>Dikarya</taxon>
        <taxon>Ascomycota</taxon>
        <taxon>Saccharomycotina</taxon>
        <taxon>Pichiomycetes</taxon>
        <taxon>Pichiales</taxon>
        <taxon>Pichiaceae</taxon>
        <taxon>Ambrosiozyma</taxon>
    </lineage>
</organism>
<dbReference type="Proteomes" id="UP001165064">
    <property type="component" value="Unassembled WGS sequence"/>
</dbReference>
<proteinExistence type="predicted"/>
<sequence>MRCGKCQTVLGEHDQMSGNERLLKWNLKLVRQNRQNQSHELEKQVFEPYLYVYYNLIDSISSSAVRFYLIRNEDTKPQSQTGSHLQAQSTTDSKKDRIFIWCFNFGLTVTETGGLLMHDALKILYHDDNDKINESLSKQELNYEVMDVPGSVFCELKKTLNSFHFALPAGQSSTFNDWKVSYLAGSIC</sequence>
<gene>
    <name evidence="1" type="ORF">Amon02_000894700</name>
</gene>
<keyword evidence="2" id="KW-1185">Reference proteome</keyword>
<reference evidence="1" key="1">
    <citation type="submission" date="2023-04" db="EMBL/GenBank/DDBJ databases">
        <title>Ambrosiozyma monospora NBRC 10751.</title>
        <authorList>
            <person name="Ichikawa N."/>
            <person name="Sato H."/>
            <person name="Tonouchi N."/>
        </authorList>
    </citation>
    <scope>NUCLEOTIDE SEQUENCE</scope>
    <source>
        <strain evidence="1">NBRC 10751</strain>
    </source>
</reference>
<dbReference type="EMBL" id="BSXS01008154">
    <property type="protein sequence ID" value="GME91632.1"/>
    <property type="molecule type" value="Genomic_DNA"/>
</dbReference>
<protein>
    <submittedName>
        <fullName evidence="1">Unnamed protein product</fullName>
    </submittedName>
</protein>
<name>A0ACB5TMI0_AMBMO</name>
<accession>A0ACB5TMI0</accession>
<evidence type="ECO:0000313" key="2">
    <source>
        <dbReference type="Proteomes" id="UP001165064"/>
    </source>
</evidence>